<protein>
    <recommendedName>
        <fullName evidence="3">D-beta-D-heptose 1-phosphate adenosyltransferase</fullName>
    </recommendedName>
</protein>
<dbReference type="GO" id="GO:0033785">
    <property type="term" value="F:heptose 7-phosphate kinase activity"/>
    <property type="evidence" value="ECO:0007669"/>
    <property type="project" value="TreeGrafter"/>
</dbReference>
<dbReference type="PANTHER" id="PTHR46969">
    <property type="entry name" value="BIFUNCTIONAL PROTEIN HLDE"/>
    <property type="match status" value="1"/>
</dbReference>
<name>A0A9W6S578_9ACTN</name>
<comment type="caution">
    <text evidence="1">The sequence shown here is derived from an EMBL/GenBank/DDBJ whole genome shotgun (WGS) entry which is preliminary data.</text>
</comment>
<dbReference type="PANTHER" id="PTHR46969:SF1">
    <property type="entry name" value="BIFUNCTIONAL PROTEIN HLDE"/>
    <property type="match status" value="1"/>
</dbReference>
<dbReference type="AlphaFoldDB" id="A0A9W6S578"/>
<proteinExistence type="predicted"/>
<dbReference type="RefSeq" id="WP_285573065.1">
    <property type="nucleotide sequence ID" value="NZ_BSTK01000005.1"/>
</dbReference>
<dbReference type="EMBL" id="BSTK01000005">
    <property type="protein sequence ID" value="GLY85847.1"/>
    <property type="molecule type" value="Genomic_DNA"/>
</dbReference>
<dbReference type="InterPro" id="IPR029056">
    <property type="entry name" value="Ribokinase-like"/>
</dbReference>
<gene>
    <name evidence="1" type="ORF">Airi02_037760</name>
</gene>
<reference evidence="1" key="1">
    <citation type="submission" date="2023-03" db="EMBL/GenBank/DDBJ databases">
        <title>Actinoallomurus iriomotensis NBRC 103684.</title>
        <authorList>
            <person name="Ichikawa N."/>
            <person name="Sato H."/>
            <person name="Tonouchi N."/>
        </authorList>
    </citation>
    <scope>NUCLEOTIDE SEQUENCE</scope>
    <source>
        <strain evidence="1">NBRC 103684</strain>
    </source>
</reference>
<dbReference type="Gene3D" id="3.40.1190.20">
    <property type="match status" value="1"/>
</dbReference>
<dbReference type="Proteomes" id="UP001165074">
    <property type="component" value="Unassembled WGS sequence"/>
</dbReference>
<dbReference type="GO" id="GO:0005829">
    <property type="term" value="C:cytosol"/>
    <property type="evidence" value="ECO:0007669"/>
    <property type="project" value="TreeGrafter"/>
</dbReference>
<evidence type="ECO:0008006" key="3">
    <source>
        <dbReference type="Google" id="ProtNLM"/>
    </source>
</evidence>
<keyword evidence="2" id="KW-1185">Reference proteome</keyword>
<dbReference type="GO" id="GO:0033786">
    <property type="term" value="F:heptose-1-phosphate adenylyltransferase activity"/>
    <property type="evidence" value="ECO:0007669"/>
    <property type="project" value="TreeGrafter"/>
</dbReference>
<sequence>MKPVVIVGDVMLDRDLDGRAERLSPDAPVPVVDAVEEHTRPGGAGLAALLAADDGPDVVLEEAG</sequence>
<organism evidence="1 2">
    <name type="scientific">Actinoallomurus iriomotensis</name>
    <dbReference type="NCBI Taxonomy" id="478107"/>
    <lineage>
        <taxon>Bacteria</taxon>
        <taxon>Bacillati</taxon>
        <taxon>Actinomycetota</taxon>
        <taxon>Actinomycetes</taxon>
        <taxon>Streptosporangiales</taxon>
        <taxon>Thermomonosporaceae</taxon>
        <taxon>Actinoallomurus</taxon>
    </lineage>
</organism>
<accession>A0A9W6S578</accession>
<evidence type="ECO:0000313" key="1">
    <source>
        <dbReference type="EMBL" id="GLY85847.1"/>
    </source>
</evidence>
<evidence type="ECO:0000313" key="2">
    <source>
        <dbReference type="Proteomes" id="UP001165074"/>
    </source>
</evidence>